<evidence type="ECO:0000256" key="1">
    <source>
        <dbReference type="SAM" id="Phobius"/>
    </source>
</evidence>
<dbReference type="STRING" id="515622.bpr_I0203"/>
<dbReference type="AlphaFoldDB" id="E0RW86"/>
<evidence type="ECO:0000313" key="3">
    <source>
        <dbReference type="Proteomes" id="UP000001299"/>
    </source>
</evidence>
<name>E0RW86_BUTPB</name>
<reference evidence="2 3" key="1">
    <citation type="journal article" date="2010" name="PLoS ONE">
        <title>The glycobiome of the rumen bacterium Butyrivibrio proteoclasticus B316(T) highlights adaptation to a polysaccharide-rich environment.</title>
        <authorList>
            <person name="Kelly W.J."/>
            <person name="Leahy S.C."/>
            <person name="Altermann E."/>
            <person name="Yeoman C.J."/>
            <person name="Dunne J.C."/>
            <person name="Kong Z."/>
            <person name="Pacheco D.M."/>
            <person name="Li D."/>
            <person name="Noel S.J."/>
            <person name="Moon C.D."/>
            <person name="Cookson A.L."/>
            <person name="Attwood G.T."/>
        </authorList>
    </citation>
    <scope>NUCLEOTIDE SEQUENCE [LARGE SCALE GENOMIC DNA]</scope>
    <source>
        <strain evidence="3">ATCC 51982 / DSM 14932 / B316</strain>
    </source>
</reference>
<keyword evidence="1" id="KW-0472">Membrane</keyword>
<evidence type="ECO:0000313" key="2">
    <source>
        <dbReference type="EMBL" id="ADL32952.1"/>
    </source>
</evidence>
<keyword evidence="3" id="KW-1185">Reference proteome</keyword>
<dbReference type="KEGG" id="bpb:bpr_I0203"/>
<dbReference type="Proteomes" id="UP000001299">
    <property type="component" value="Chromosome 1"/>
</dbReference>
<protein>
    <recommendedName>
        <fullName evidence="4">DUF4190 domain-containing protein</fullName>
    </recommendedName>
</protein>
<keyword evidence="1" id="KW-0812">Transmembrane</keyword>
<keyword evidence="1" id="KW-1133">Transmembrane helix</keyword>
<feature type="transmembrane region" description="Helical" evidence="1">
    <location>
        <begin position="78"/>
        <end position="100"/>
    </location>
</feature>
<gene>
    <name evidence="2" type="ordered locus">bpr_I0203</name>
</gene>
<feature type="transmembrane region" description="Helical" evidence="1">
    <location>
        <begin position="33"/>
        <end position="62"/>
    </location>
</feature>
<proteinExistence type="predicted"/>
<sequence>MGDEDNQYFYNNYNYNKAHNELDKHVNLATLSLVLGLISIPFCFFMYTGIILGGIAVVMAILSKGAAERFLPQAKKGIVYGTIGVVLGYGVLVSSIHNIMTDPSYRQQLNQFSEQYYGESVDDMLKELGVQLESQ</sequence>
<accession>E0RW86</accession>
<dbReference type="EMBL" id="CP001810">
    <property type="protein sequence ID" value="ADL32952.1"/>
    <property type="molecule type" value="Genomic_DNA"/>
</dbReference>
<dbReference type="RefSeq" id="WP_013279609.1">
    <property type="nucleotide sequence ID" value="NC_014387.1"/>
</dbReference>
<dbReference type="eggNOG" id="ENOG5033A46">
    <property type="taxonomic scope" value="Bacteria"/>
</dbReference>
<dbReference type="HOGENOM" id="CLU_155752_0_0_9"/>
<organism evidence="2 3">
    <name type="scientific">Butyrivibrio proteoclasticus (strain ATCC 51982 / DSM 14932 / B316)</name>
    <name type="common">Clostridium proteoclasticum</name>
    <dbReference type="NCBI Taxonomy" id="515622"/>
    <lineage>
        <taxon>Bacteria</taxon>
        <taxon>Bacillati</taxon>
        <taxon>Bacillota</taxon>
        <taxon>Clostridia</taxon>
        <taxon>Lachnospirales</taxon>
        <taxon>Lachnospiraceae</taxon>
        <taxon>Butyrivibrio</taxon>
    </lineage>
</organism>
<evidence type="ECO:0008006" key="4">
    <source>
        <dbReference type="Google" id="ProtNLM"/>
    </source>
</evidence>